<organism evidence="3 4">
    <name type="scientific">Beta vulgaris subsp. vulgaris</name>
    <name type="common">Beet</name>
    <dbReference type="NCBI Taxonomy" id="3555"/>
    <lineage>
        <taxon>Eukaryota</taxon>
        <taxon>Viridiplantae</taxon>
        <taxon>Streptophyta</taxon>
        <taxon>Embryophyta</taxon>
        <taxon>Tracheophyta</taxon>
        <taxon>Spermatophyta</taxon>
        <taxon>Magnoliopsida</taxon>
        <taxon>eudicotyledons</taxon>
        <taxon>Gunneridae</taxon>
        <taxon>Pentapetalae</taxon>
        <taxon>Caryophyllales</taxon>
        <taxon>Chenopodiaceae</taxon>
        <taxon>Betoideae</taxon>
        <taxon>Beta</taxon>
    </lineage>
</organism>
<gene>
    <name evidence="3" type="ORF">BVRB_017360</name>
</gene>
<reference evidence="3 4" key="1">
    <citation type="journal article" date="2014" name="Nature">
        <title>The genome of the recently domesticated crop plant sugar beet (Beta vulgaris).</title>
        <authorList>
            <person name="Dohm J.C."/>
            <person name="Minoche A.E."/>
            <person name="Holtgrawe D."/>
            <person name="Capella-Gutierrez S."/>
            <person name="Zakrzewski F."/>
            <person name="Tafer H."/>
            <person name="Rupp O."/>
            <person name="Sorensen T.R."/>
            <person name="Stracke R."/>
            <person name="Reinhardt R."/>
            <person name="Goesmann A."/>
            <person name="Kraft T."/>
            <person name="Schulz B."/>
            <person name="Stadler P.F."/>
            <person name="Schmidt T."/>
            <person name="Gabaldon T."/>
            <person name="Lehrach H."/>
            <person name="Weisshaar B."/>
            <person name="Himmelbauer H."/>
        </authorList>
    </citation>
    <scope>NUCLEOTIDE SEQUENCE [LARGE SCALE GENOMIC DNA]</scope>
    <source>
        <tissue evidence="3">Taproot</tissue>
    </source>
</reference>
<evidence type="ECO:0008006" key="5">
    <source>
        <dbReference type="Google" id="ProtNLM"/>
    </source>
</evidence>
<evidence type="ECO:0000256" key="2">
    <source>
        <dbReference type="SAM" id="Phobius"/>
    </source>
</evidence>
<dbReference type="Gramene" id="KMS64722">
    <property type="protein sequence ID" value="KMS64722"/>
    <property type="gene ID" value="BVRB_017360"/>
</dbReference>
<feature type="transmembrane region" description="Helical" evidence="2">
    <location>
        <begin position="190"/>
        <end position="209"/>
    </location>
</feature>
<feature type="transmembrane region" description="Helical" evidence="2">
    <location>
        <begin position="127"/>
        <end position="150"/>
    </location>
</feature>
<evidence type="ECO:0000313" key="3">
    <source>
        <dbReference type="EMBL" id="KMS64722.1"/>
    </source>
</evidence>
<dbReference type="Proteomes" id="UP000035740">
    <property type="component" value="Unassembled WGS sequence"/>
</dbReference>
<feature type="region of interest" description="Disordered" evidence="1">
    <location>
        <begin position="42"/>
        <end position="85"/>
    </location>
</feature>
<evidence type="ECO:0000313" key="4">
    <source>
        <dbReference type="Proteomes" id="UP000035740"/>
    </source>
</evidence>
<keyword evidence="2" id="KW-1133">Transmembrane helix</keyword>
<feature type="non-terminal residue" evidence="3">
    <location>
        <position position="247"/>
    </location>
</feature>
<proteinExistence type="predicted"/>
<accession>A0A0J7YM60</accession>
<keyword evidence="2" id="KW-0472">Membrane</keyword>
<keyword evidence="4" id="KW-1185">Reference proteome</keyword>
<protein>
    <recommendedName>
        <fullName evidence="5">Transmembrane protein</fullName>
    </recommendedName>
</protein>
<dbReference type="EMBL" id="KQ124523">
    <property type="protein sequence ID" value="KMS64722.1"/>
    <property type="molecule type" value="Genomic_DNA"/>
</dbReference>
<dbReference type="AlphaFoldDB" id="A0A0J7YM60"/>
<sequence length="247" mass="26811">MFSDFKFKLSGIWSNRKRKSISLLYPLAVHLRIQTSPKFPPPPPVGCLENQKKTQNPFPLSLRTPSVSKKKKNPSPKRENPNPLFSLPKKPNPVLSLSLTCTSQALLLRQPCSSEFPHLFVAVAAGLWRLCLVFSLLCFVPALFVGPAAIRQRTAGVGASSLARCVTAPPSCLAGASLLVVLLRPVPPSFFGRLVVAVALATAITPLFYRRLCSVAAATNVVVDGARRQSLETPPFIPLFFAALVSR</sequence>
<feature type="transmembrane region" description="Helical" evidence="2">
    <location>
        <begin position="162"/>
        <end position="184"/>
    </location>
</feature>
<keyword evidence="2" id="KW-0812">Transmembrane</keyword>
<evidence type="ECO:0000256" key="1">
    <source>
        <dbReference type="SAM" id="MobiDB-lite"/>
    </source>
</evidence>
<name>A0A0J7YM60_BETVV</name>